<feature type="binding site" evidence="4 6">
    <location>
        <position position="140"/>
    </location>
    <ligand>
        <name>substrate</name>
    </ligand>
</feature>
<feature type="modified residue" description="N6-(pyridoxal phosphate)lysine" evidence="4 5">
    <location>
        <position position="42"/>
    </location>
</feature>
<comment type="pathway">
    <text evidence="4">Amino-acid biosynthesis; D-alanine biosynthesis; D-alanine from L-alanine: step 1/1.</text>
</comment>
<dbReference type="InterPro" id="IPR011079">
    <property type="entry name" value="Ala_racemase_C"/>
</dbReference>
<dbReference type="GO" id="GO:0005829">
    <property type="term" value="C:cytosol"/>
    <property type="evidence" value="ECO:0007669"/>
    <property type="project" value="TreeGrafter"/>
</dbReference>
<dbReference type="InterPro" id="IPR000821">
    <property type="entry name" value="Ala_racemase"/>
</dbReference>
<dbReference type="Proteomes" id="UP000192611">
    <property type="component" value="Unassembled WGS sequence"/>
</dbReference>
<dbReference type="SMART" id="SM01005">
    <property type="entry name" value="Ala_racemase_C"/>
    <property type="match status" value="1"/>
</dbReference>
<dbReference type="Pfam" id="PF00842">
    <property type="entry name" value="Ala_racemase_C"/>
    <property type="match status" value="1"/>
</dbReference>
<keyword evidence="3 4" id="KW-0413">Isomerase</keyword>
<evidence type="ECO:0000313" key="8">
    <source>
        <dbReference type="EMBL" id="OQX91085.1"/>
    </source>
</evidence>
<protein>
    <recommendedName>
        <fullName evidence="4">Alanine racemase</fullName>
        <ecNumber evidence="4">5.1.1.1</ecNumber>
    </recommendedName>
</protein>
<dbReference type="CDD" id="cd00430">
    <property type="entry name" value="PLPDE_III_AR"/>
    <property type="match status" value="1"/>
</dbReference>
<dbReference type="GO" id="GO:0030170">
    <property type="term" value="F:pyridoxal phosphate binding"/>
    <property type="evidence" value="ECO:0007669"/>
    <property type="project" value="UniProtKB-UniRule"/>
</dbReference>
<dbReference type="Pfam" id="PF01168">
    <property type="entry name" value="Ala_racemase_N"/>
    <property type="match status" value="1"/>
</dbReference>
<reference evidence="9" key="1">
    <citation type="submission" date="2017-03" db="EMBL/GenBank/DDBJ databases">
        <title>Novel pathways for hydrocarbon cycling and metabolic interdependencies in hydrothermal sediment communities.</title>
        <authorList>
            <person name="Dombrowski N."/>
            <person name="Seitz K."/>
            <person name="Teske A."/>
            <person name="Baker B."/>
        </authorList>
    </citation>
    <scope>NUCLEOTIDE SEQUENCE [LARGE SCALE GENOMIC DNA]</scope>
</reference>
<evidence type="ECO:0000256" key="5">
    <source>
        <dbReference type="PIRSR" id="PIRSR600821-50"/>
    </source>
</evidence>
<feature type="binding site" evidence="4 6">
    <location>
        <position position="317"/>
    </location>
    <ligand>
        <name>substrate</name>
    </ligand>
</feature>
<dbReference type="UniPathway" id="UPA00042">
    <property type="reaction ID" value="UER00497"/>
</dbReference>
<dbReference type="EMBL" id="NATQ01000012">
    <property type="protein sequence ID" value="OQX91085.1"/>
    <property type="molecule type" value="Genomic_DNA"/>
</dbReference>
<evidence type="ECO:0000256" key="4">
    <source>
        <dbReference type="HAMAP-Rule" id="MF_01201"/>
    </source>
</evidence>
<accession>A0A1W9S343</accession>
<dbReference type="InterPro" id="IPR029066">
    <property type="entry name" value="PLP-binding_barrel"/>
</dbReference>
<dbReference type="HAMAP" id="MF_01201">
    <property type="entry name" value="Ala_racemase"/>
    <property type="match status" value="1"/>
</dbReference>
<dbReference type="Gene3D" id="2.40.37.10">
    <property type="entry name" value="Lyase, Ornithine Decarboxylase, Chain A, domain 1"/>
    <property type="match status" value="1"/>
</dbReference>
<comment type="similarity">
    <text evidence="4">Belongs to the alanine racemase family.</text>
</comment>
<dbReference type="InterPro" id="IPR001608">
    <property type="entry name" value="Ala_racemase_N"/>
</dbReference>
<dbReference type="FunFam" id="3.20.20.10:FF:000002">
    <property type="entry name" value="Alanine racemase"/>
    <property type="match status" value="1"/>
</dbReference>
<organism evidence="8 9">
    <name type="scientific">Candidatus Coatesbacteria bacterium 4484_99</name>
    <dbReference type="NCBI Taxonomy" id="1970774"/>
    <lineage>
        <taxon>Bacteria</taxon>
        <taxon>Candidatus Coatesiibacteriota</taxon>
    </lineage>
</organism>
<comment type="function">
    <text evidence="4">Catalyzes the interconversion of L-alanine and D-alanine. May also act on other amino acids.</text>
</comment>
<evidence type="ECO:0000256" key="3">
    <source>
        <dbReference type="ARBA" id="ARBA00023235"/>
    </source>
</evidence>
<dbReference type="Gene3D" id="3.20.20.10">
    <property type="entry name" value="Alanine racemase"/>
    <property type="match status" value="1"/>
</dbReference>
<evidence type="ECO:0000256" key="6">
    <source>
        <dbReference type="PIRSR" id="PIRSR600821-52"/>
    </source>
</evidence>
<comment type="catalytic activity">
    <reaction evidence="4">
        <text>L-alanine = D-alanine</text>
        <dbReference type="Rhea" id="RHEA:20249"/>
        <dbReference type="ChEBI" id="CHEBI:57416"/>
        <dbReference type="ChEBI" id="CHEBI:57972"/>
        <dbReference type="EC" id="5.1.1.1"/>
    </reaction>
</comment>
<sequence length="400" mass="43731">MISFSEENSLLFITVDLDAIVANTSRLKASLRDGVKLLAIVKSDAYGHGILEASRAVLSGGADYLGVVNVKEGLMLREGGISAPTVVLGAILPAEAPLVVSKNLDVTVFNRKTVEALANACQEQNSNVGVFIKVDTGMGRLGVFPDDAIKFAEYVGSISSINIKGLITHFPIADQEDKTFTHKQINIMNSLIGSLREKGFELPLNNCANSAAIIDMPEAQFDMVRAGIAMYGYYPSRYVSRSIELKPALTLRARVMSVKRVKAGTPISYGCRYRPERDTIIGVVPIGYRHGYHRMLSGKAYAIYKGKRVPQVGTICMDMCMYDFGPDSDISDYEWITLLGEEGSEAVWADELAGYAETIMYEILTSLSGRIDRVYIQGGEVVDFKEANCFALNNIISSTR</sequence>
<gene>
    <name evidence="8" type="ORF">B6D57_00980</name>
</gene>
<dbReference type="PROSITE" id="PS00395">
    <property type="entry name" value="ALANINE_RACEMASE"/>
    <property type="match status" value="1"/>
</dbReference>
<evidence type="ECO:0000256" key="1">
    <source>
        <dbReference type="ARBA" id="ARBA00001933"/>
    </source>
</evidence>
<dbReference type="PRINTS" id="PR00992">
    <property type="entry name" value="ALARACEMASE"/>
</dbReference>
<dbReference type="GO" id="GO:0030632">
    <property type="term" value="P:D-alanine biosynthetic process"/>
    <property type="evidence" value="ECO:0007669"/>
    <property type="project" value="UniProtKB-UniRule"/>
</dbReference>
<dbReference type="PANTHER" id="PTHR30511">
    <property type="entry name" value="ALANINE RACEMASE"/>
    <property type="match status" value="1"/>
</dbReference>
<feature type="active site" description="Proton acceptor; specific for L-alanine" evidence="4">
    <location>
        <position position="269"/>
    </location>
</feature>
<dbReference type="InterPro" id="IPR020622">
    <property type="entry name" value="Ala_racemase_pyridoxalP-BS"/>
</dbReference>
<dbReference type="GO" id="GO:0008784">
    <property type="term" value="F:alanine racemase activity"/>
    <property type="evidence" value="ECO:0007669"/>
    <property type="project" value="UniProtKB-UniRule"/>
</dbReference>
<comment type="caution">
    <text evidence="8">The sequence shown here is derived from an EMBL/GenBank/DDBJ whole genome shotgun (WGS) entry which is preliminary data.</text>
</comment>
<feature type="domain" description="Alanine racemase C-terminal" evidence="7">
    <location>
        <begin position="248"/>
        <end position="376"/>
    </location>
</feature>
<proteinExistence type="inferred from homology"/>
<feature type="active site" description="Proton acceptor; specific for D-alanine" evidence="4">
    <location>
        <position position="42"/>
    </location>
</feature>
<dbReference type="InterPro" id="IPR009006">
    <property type="entry name" value="Ala_racemase/Decarboxylase_C"/>
</dbReference>
<comment type="cofactor">
    <cofactor evidence="1 4 5">
        <name>pyridoxal 5'-phosphate</name>
        <dbReference type="ChEBI" id="CHEBI:597326"/>
    </cofactor>
</comment>
<dbReference type="NCBIfam" id="TIGR00492">
    <property type="entry name" value="alr"/>
    <property type="match status" value="1"/>
</dbReference>
<evidence type="ECO:0000313" key="9">
    <source>
        <dbReference type="Proteomes" id="UP000192611"/>
    </source>
</evidence>
<evidence type="ECO:0000256" key="2">
    <source>
        <dbReference type="ARBA" id="ARBA00022898"/>
    </source>
</evidence>
<dbReference type="SUPFAM" id="SSF51419">
    <property type="entry name" value="PLP-binding barrel"/>
    <property type="match status" value="1"/>
</dbReference>
<dbReference type="PANTHER" id="PTHR30511:SF0">
    <property type="entry name" value="ALANINE RACEMASE, CATABOLIC-RELATED"/>
    <property type="match status" value="1"/>
</dbReference>
<dbReference type="AlphaFoldDB" id="A0A1W9S343"/>
<dbReference type="EC" id="5.1.1.1" evidence="4"/>
<name>A0A1W9S343_9BACT</name>
<dbReference type="SUPFAM" id="SSF50621">
    <property type="entry name" value="Alanine racemase C-terminal domain-like"/>
    <property type="match status" value="1"/>
</dbReference>
<dbReference type="GO" id="GO:0009252">
    <property type="term" value="P:peptidoglycan biosynthetic process"/>
    <property type="evidence" value="ECO:0007669"/>
    <property type="project" value="TreeGrafter"/>
</dbReference>
<keyword evidence="2 4" id="KW-0663">Pyridoxal phosphate</keyword>
<evidence type="ECO:0000259" key="7">
    <source>
        <dbReference type="SMART" id="SM01005"/>
    </source>
</evidence>